<evidence type="ECO:0000313" key="1">
    <source>
        <dbReference type="EMBL" id="MBI4922052.1"/>
    </source>
</evidence>
<gene>
    <name evidence="1" type="ORF">HY834_09905</name>
</gene>
<reference evidence="1" key="1">
    <citation type="submission" date="2020-07" db="EMBL/GenBank/DDBJ databases">
        <title>Huge and variable diversity of episymbiotic CPR bacteria and DPANN archaea in groundwater ecosystems.</title>
        <authorList>
            <person name="He C.Y."/>
            <person name="Keren R."/>
            <person name="Whittaker M."/>
            <person name="Farag I.F."/>
            <person name="Doudna J."/>
            <person name="Cate J.H.D."/>
            <person name="Banfield J.F."/>
        </authorList>
    </citation>
    <scope>NUCLEOTIDE SEQUENCE</scope>
    <source>
        <strain evidence="1">NC_groundwater_1586_Pr3_B-0.1um_66_15</strain>
    </source>
</reference>
<organism evidence="1 2">
    <name type="scientific">Devosia nanyangense</name>
    <dbReference type="NCBI Taxonomy" id="1228055"/>
    <lineage>
        <taxon>Bacteria</taxon>
        <taxon>Pseudomonadati</taxon>
        <taxon>Pseudomonadota</taxon>
        <taxon>Alphaproteobacteria</taxon>
        <taxon>Hyphomicrobiales</taxon>
        <taxon>Devosiaceae</taxon>
        <taxon>Devosia</taxon>
    </lineage>
</organism>
<accession>A0A933L2M9</accession>
<dbReference type="EMBL" id="JACRAF010000027">
    <property type="protein sequence ID" value="MBI4922052.1"/>
    <property type="molecule type" value="Genomic_DNA"/>
</dbReference>
<proteinExistence type="predicted"/>
<dbReference type="AlphaFoldDB" id="A0A933L2M9"/>
<dbReference type="PROSITE" id="PS51257">
    <property type="entry name" value="PROKAR_LIPOPROTEIN"/>
    <property type="match status" value="1"/>
</dbReference>
<evidence type="ECO:0000313" key="2">
    <source>
        <dbReference type="Proteomes" id="UP000782610"/>
    </source>
</evidence>
<sequence length="237" mass="24235">MRISFVAAVSAALTLAGCTTLPKSIGTVPISSEEIFTAIACELASAVAIDSEVGLWSALAKLSLGRTDAVTIAPGADWSATYGAATVSVSPSASVTNSVASAVNVSRQFTTLSKSAVAGCPANPSEFSKGLGIAASLVHDAAAVRGIEPADISDMTYTGTFTVSRSVGGNLTFSVMSVDFKFDGSNASRTDENVITVAFTKITKDAKAITESLTTQIERADEERKLVQAIQDATGAI</sequence>
<protein>
    <recommendedName>
        <fullName evidence="3">Lipoprotein</fullName>
    </recommendedName>
</protein>
<evidence type="ECO:0008006" key="3">
    <source>
        <dbReference type="Google" id="ProtNLM"/>
    </source>
</evidence>
<dbReference type="Proteomes" id="UP000782610">
    <property type="component" value="Unassembled WGS sequence"/>
</dbReference>
<comment type="caution">
    <text evidence="1">The sequence shown here is derived from an EMBL/GenBank/DDBJ whole genome shotgun (WGS) entry which is preliminary data.</text>
</comment>
<name>A0A933L2M9_9HYPH</name>